<feature type="domain" description="BHLH" evidence="5">
    <location>
        <begin position="1"/>
        <end position="48"/>
    </location>
</feature>
<dbReference type="AlphaFoldDB" id="A0A2P2QQZ6"/>
<protein>
    <recommendedName>
        <fullName evidence="5">BHLH domain-containing protein</fullName>
    </recommendedName>
</protein>
<evidence type="ECO:0000256" key="2">
    <source>
        <dbReference type="ARBA" id="ARBA00023015"/>
    </source>
</evidence>
<dbReference type="Gene3D" id="4.10.280.10">
    <property type="entry name" value="Helix-loop-helix DNA-binding domain"/>
    <property type="match status" value="1"/>
</dbReference>
<dbReference type="PANTHER" id="PTHR36066">
    <property type="entry name" value="TRANSCRIPTION FACTOR BHLH145"/>
    <property type="match status" value="1"/>
</dbReference>
<keyword evidence="3" id="KW-0804">Transcription</keyword>
<dbReference type="InterPro" id="IPR037546">
    <property type="entry name" value="SAC51-like"/>
</dbReference>
<keyword evidence="4" id="KW-0539">Nucleus</keyword>
<evidence type="ECO:0000259" key="5">
    <source>
        <dbReference type="PROSITE" id="PS50888"/>
    </source>
</evidence>
<dbReference type="InterPro" id="IPR036638">
    <property type="entry name" value="HLH_DNA-bd_sf"/>
</dbReference>
<proteinExistence type="predicted"/>
<reference evidence="6" key="1">
    <citation type="submission" date="2018-02" db="EMBL/GenBank/DDBJ databases">
        <title>Rhizophora mucronata_Transcriptome.</title>
        <authorList>
            <person name="Meera S.P."/>
            <person name="Sreeshan A."/>
            <person name="Augustine A."/>
        </authorList>
    </citation>
    <scope>NUCLEOTIDE SEQUENCE</scope>
    <source>
        <tissue evidence="6">Leaf</tissue>
    </source>
</reference>
<evidence type="ECO:0000256" key="1">
    <source>
        <dbReference type="ARBA" id="ARBA00004123"/>
    </source>
</evidence>
<name>A0A2P2QQZ6_RHIMU</name>
<dbReference type="GO" id="GO:0046983">
    <property type="term" value="F:protein dimerization activity"/>
    <property type="evidence" value="ECO:0007669"/>
    <property type="project" value="InterPro"/>
</dbReference>
<dbReference type="EMBL" id="GGEC01088884">
    <property type="protein sequence ID" value="MBX69368.1"/>
    <property type="molecule type" value="Transcribed_RNA"/>
</dbReference>
<evidence type="ECO:0000256" key="4">
    <source>
        <dbReference type="ARBA" id="ARBA00023242"/>
    </source>
</evidence>
<accession>A0A2P2QQZ6</accession>
<sequence>MGSVLHHKRMRKERIVETVSVLRNIIPDGKGKDAIVVLDEAIKHLKSLKHNVEALGLDAS</sequence>
<evidence type="ECO:0000313" key="6">
    <source>
        <dbReference type="EMBL" id="MBX69368.1"/>
    </source>
</evidence>
<comment type="subcellular location">
    <subcellularLocation>
        <location evidence="1">Nucleus</location>
    </subcellularLocation>
</comment>
<dbReference type="GO" id="GO:0005634">
    <property type="term" value="C:nucleus"/>
    <property type="evidence" value="ECO:0007669"/>
    <property type="project" value="UniProtKB-SubCell"/>
</dbReference>
<keyword evidence="2" id="KW-0805">Transcription regulation</keyword>
<dbReference type="PROSITE" id="PS50888">
    <property type="entry name" value="BHLH"/>
    <property type="match status" value="1"/>
</dbReference>
<evidence type="ECO:0000256" key="3">
    <source>
        <dbReference type="ARBA" id="ARBA00023163"/>
    </source>
</evidence>
<organism evidence="6">
    <name type="scientific">Rhizophora mucronata</name>
    <name type="common">Asiatic mangrove</name>
    <dbReference type="NCBI Taxonomy" id="61149"/>
    <lineage>
        <taxon>Eukaryota</taxon>
        <taxon>Viridiplantae</taxon>
        <taxon>Streptophyta</taxon>
        <taxon>Embryophyta</taxon>
        <taxon>Tracheophyta</taxon>
        <taxon>Spermatophyta</taxon>
        <taxon>Magnoliopsida</taxon>
        <taxon>eudicotyledons</taxon>
        <taxon>Gunneridae</taxon>
        <taxon>Pentapetalae</taxon>
        <taxon>rosids</taxon>
        <taxon>fabids</taxon>
        <taxon>Malpighiales</taxon>
        <taxon>Rhizophoraceae</taxon>
        <taxon>Rhizophora</taxon>
    </lineage>
</organism>
<dbReference type="InterPro" id="IPR011598">
    <property type="entry name" value="bHLH_dom"/>
</dbReference>
<dbReference type="PANTHER" id="PTHR36066:SF2">
    <property type="entry name" value="TRANSCRIPTION FACTOR BHLH145"/>
    <property type="match status" value="1"/>
</dbReference>
<dbReference type="SUPFAM" id="SSF47459">
    <property type="entry name" value="HLH, helix-loop-helix DNA-binding domain"/>
    <property type="match status" value="1"/>
</dbReference>
<dbReference type="Pfam" id="PF23173">
    <property type="entry name" value="bHLH_SAC51"/>
    <property type="match status" value="1"/>
</dbReference>